<sequence length="504" mass="56039">MEKVTEIWTPTGVKTTFKLSMEPSTDQTLRPAHVGVPGLQHTGICGFGWRFASIATAQSAATVVDDAGNNVESFQVQLHFDAHLIRSASYGTLTLTVEVDNLISSNPAPPSFRLDLPRNGGAQLLASYVYASTAPQPLLSITVTFPTSLGLSLPHPLESRMETVLEETLSGQELVDIKFYAFSRRGTECVTHPLPLFARRDLLRGFSDDLDALLTQQGFAESSVVDLDSYESKEPSFDDFGYDSDSDLDSEEAEEDARMAAIEPTPQEGEGNAAQDAKLQVVPASGPLVRQGARMGRVFVLKDTAYKTWKALLYYLYTRRINFRPLESEGLQEETCIGPVCSPKSMYRLADKLGLEELRGLALESISSRLSEHIILQEVFSSFTSTYPVIQELEVRFLTSNFSEKASEGLKEMTEKDFLFRTFDLIAPRLRSRRDQGRARLSCPPTYTSPRAHGPGLKITCLGFDCRVWAKNRFWDLREGVFPGVAWTDVLGSEYIFFRANSAF</sequence>
<protein>
    <recommendedName>
        <fullName evidence="4">BTB domain-containing protein</fullName>
    </recommendedName>
</protein>
<dbReference type="InterPro" id="IPR011333">
    <property type="entry name" value="SKP1/BTB/POZ_sf"/>
</dbReference>
<keyword evidence="3" id="KW-1185">Reference proteome</keyword>
<dbReference type="Gene3D" id="3.30.710.10">
    <property type="entry name" value="Potassium Channel Kv1.1, Chain A"/>
    <property type="match status" value="1"/>
</dbReference>
<dbReference type="Proteomes" id="UP001362999">
    <property type="component" value="Unassembled WGS sequence"/>
</dbReference>
<feature type="compositionally biased region" description="Acidic residues" evidence="1">
    <location>
        <begin position="240"/>
        <end position="255"/>
    </location>
</feature>
<accession>A0AAW0EHW9</accession>
<gene>
    <name evidence="2" type="ORF">R3P38DRAFT_3420228</name>
</gene>
<organism evidence="2 3">
    <name type="scientific">Favolaschia claudopus</name>
    <dbReference type="NCBI Taxonomy" id="2862362"/>
    <lineage>
        <taxon>Eukaryota</taxon>
        <taxon>Fungi</taxon>
        <taxon>Dikarya</taxon>
        <taxon>Basidiomycota</taxon>
        <taxon>Agaricomycotina</taxon>
        <taxon>Agaricomycetes</taxon>
        <taxon>Agaricomycetidae</taxon>
        <taxon>Agaricales</taxon>
        <taxon>Marasmiineae</taxon>
        <taxon>Mycenaceae</taxon>
        <taxon>Favolaschia</taxon>
    </lineage>
</organism>
<proteinExistence type="predicted"/>
<feature type="region of interest" description="Disordered" evidence="1">
    <location>
        <begin position="235"/>
        <end position="258"/>
    </location>
</feature>
<dbReference type="AlphaFoldDB" id="A0AAW0EHW9"/>
<comment type="caution">
    <text evidence="2">The sequence shown here is derived from an EMBL/GenBank/DDBJ whole genome shotgun (WGS) entry which is preliminary data.</text>
</comment>
<name>A0AAW0EHW9_9AGAR</name>
<reference evidence="2 3" key="1">
    <citation type="journal article" date="2024" name="J Genomics">
        <title>Draft genome sequencing and assembly of Favolaschia claudopus CIRM-BRFM 2984 isolated from oak limbs.</title>
        <authorList>
            <person name="Navarro D."/>
            <person name="Drula E."/>
            <person name="Chaduli D."/>
            <person name="Cazenave R."/>
            <person name="Ahrendt S."/>
            <person name="Wang J."/>
            <person name="Lipzen A."/>
            <person name="Daum C."/>
            <person name="Barry K."/>
            <person name="Grigoriev I.V."/>
            <person name="Favel A."/>
            <person name="Rosso M.N."/>
            <person name="Martin F."/>
        </authorList>
    </citation>
    <scope>NUCLEOTIDE SEQUENCE [LARGE SCALE GENOMIC DNA]</scope>
    <source>
        <strain evidence="2 3">CIRM-BRFM 2984</strain>
    </source>
</reference>
<evidence type="ECO:0000256" key="1">
    <source>
        <dbReference type="SAM" id="MobiDB-lite"/>
    </source>
</evidence>
<evidence type="ECO:0000313" key="3">
    <source>
        <dbReference type="Proteomes" id="UP001362999"/>
    </source>
</evidence>
<evidence type="ECO:0008006" key="4">
    <source>
        <dbReference type="Google" id="ProtNLM"/>
    </source>
</evidence>
<dbReference type="EMBL" id="JAWWNJ010000001">
    <property type="protein sequence ID" value="KAK7064972.1"/>
    <property type="molecule type" value="Genomic_DNA"/>
</dbReference>
<evidence type="ECO:0000313" key="2">
    <source>
        <dbReference type="EMBL" id="KAK7064972.1"/>
    </source>
</evidence>